<keyword evidence="8" id="KW-1185">Reference proteome</keyword>
<proteinExistence type="predicted"/>
<dbReference type="GO" id="GO:0005634">
    <property type="term" value="C:nucleus"/>
    <property type="evidence" value="ECO:0007669"/>
    <property type="project" value="UniProtKB-SubCell"/>
</dbReference>
<comment type="subcellular location">
    <subcellularLocation>
        <location evidence="1">Nucleus</location>
    </subcellularLocation>
</comment>
<dbReference type="Pfam" id="PF04082">
    <property type="entry name" value="Fungal_trans"/>
    <property type="match status" value="1"/>
</dbReference>
<evidence type="ECO:0000256" key="1">
    <source>
        <dbReference type="ARBA" id="ARBA00004123"/>
    </source>
</evidence>
<evidence type="ECO:0000313" key="7">
    <source>
        <dbReference type="EMBL" id="KAF9069268.1"/>
    </source>
</evidence>
<dbReference type="InterPro" id="IPR007219">
    <property type="entry name" value="XnlR_reg_dom"/>
</dbReference>
<reference evidence="7" key="1">
    <citation type="submission" date="2020-11" db="EMBL/GenBank/DDBJ databases">
        <authorList>
            <consortium name="DOE Joint Genome Institute"/>
            <person name="Ahrendt S."/>
            <person name="Riley R."/>
            <person name="Andreopoulos W."/>
            <person name="Labutti K."/>
            <person name="Pangilinan J."/>
            <person name="Ruiz-Duenas F.J."/>
            <person name="Barrasa J.M."/>
            <person name="Sanchez-Garcia M."/>
            <person name="Camarero S."/>
            <person name="Miyauchi S."/>
            <person name="Serrano A."/>
            <person name="Linde D."/>
            <person name="Babiker R."/>
            <person name="Drula E."/>
            <person name="Ayuso-Fernandez I."/>
            <person name="Pacheco R."/>
            <person name="Padilla G."/>
            <person name="Ferreira P."/>
            <person name="Barriuso J."/>
            <person name="Kellner H."/>
            <person name="Castanera R."/>
            <person name="Alfaro M."/>
            <person name="Ramirez L."/>
            <person name="Pisabarro A.G."/>
            <person name="Kuo A."/>
            <person name="Tritt A."/>
            <person name="Lipzen A."/>
            <person name="He G."/>
            <person name="Yan M."/>
            <person name="Ng V."/>
            <person name="Cullen D."/>
            <person name="Martin F."/>
            <person name="Rosso M.-N."/>
            <person name="Henrissat B."/>
            <person name="Hibbett D."/>
            <person name="Martinez A.T."/>
            <person name="Grigoriev I.V."/>
        </authorList>
    </citation>
    <scope>NUCLEOTIDE SEQUENCE</scope>
    <source>
        <strain evidence="7">AH 40177</strain>
    </source>
</reference>
<dbReference type="PANTHER" id="PTHR47338">
    <property type="entry name" value="ZN(II)2CYS6 TRANSCRIPTION FACTOR (EUROFUNG)-RELATED"/>
    <property type="match status" value="1"/>
</dbReference>
<evidence type="ECO:0000259" key="6">
    <source>
        <dbReference type="Pfam" id="PF04082"/>
    </source>
</evidence>
<evidence type="ECO:0000256" key="4">
    <source>
        <dbReference type="ARBA" id="ARBA00023163"/>
    </source>
</evidence>
<evidence type="ECO:0000313" key="8">
    <source>
        <dbReference type="Proteomes" id="UP000772434"/>
    </source>
</evidence>
<name>A0A9P5PTW5_9AGAR</name>
<feature type="domain" description="Xylanolytic transcriptional activator regulatory" evidence="6">
    <location>
        <begin position="36"/>
        <end position="294"/>
    </location>
</feature>
<keyword evidence="4" id="KW-0804">Transcription</keyword>
<evidence type="ECO:0000256" key="3">
    <source>
        <dbReference type="ARBA" id="ARBA00023015"/>
    </source>
</evidence>
<comment type="caution">
    <text evidence="7">The sequence shown here is derived from an EMBL/GenBank/DDBJ whole genome shotgun (WGS) entry which is preliminary data.</text>
</comment>
<dbReference type="PANTHER" id="PTHR47338:SF29">
    <property type="entry name" value="ZN(2)-C6 FUNGAL-TYPE DOMAIN-CONTAINING PROTEIN"/>
    <property type="match status" value="1"/>
</dbReference>
<dbReference type="EMBL" id="JADNRY010000053">
    <property type="protein sequence ID" value="KAF9069268.1"/>
    <property type="molecule type" value="Genomic_DNA"/>
</dbReference>
<gene>
    <name evidence="7" type="ORF">BDP27DRAFT_740437</name>
</gene>
<dbReference type="Proteomes" id="UP000772434">
    <property type="component" value="Unassembled WGS sequence"/>
</dbReference>
<keyword evidence="3" id="KW-0805">Transcription regulation</keyword>
<dbReference type="CDD" id="cd12148">
    <property type="entry name" value="fungal_TF_MHR"/>
    <property type="match status" value="1"/>
</dbReference>
<sequence>MSSRTETNRGSRSPRAQETHLMEAFLPHALQLGFFLDGPKLIQAFSNHDSDPNEKPTTALSAAMILLGSVFQRDPQVPPLKEVYLPKAVQAVALGLSENHPQKILHTLQANVLVAHYFFLHARALEGKWHLNNATSLILSARMHRIRSFQDSDAQGLAITLQASMLLPSAQNVVEEGQRINAMWTVFGLNCLWSAVEGAPTLLSATTEHGRIDTPWPLDAGTYSETTFPPGFRNSHTLQKFLSDIPNLNEGSSILALYVKATVLFEQTTVFWNRYSTSQSQNSYRQEFSSTYQNLFTLITRLISDVPAIGPRFSDEMNKRLLVIHILARATMIRLHCSFGRHDPSFLQLFLDTADDTMRCLAAINLDSTTFLDPVMAVSAL</sequence>
<dbReference type="InterPro" id="IPR050815">
    <property type="entry name" value="TF_fung"/>
</dbReference>
<dbReference type="GO" id="GO:0003677">
    <property type="term" value="F:DNA binding"/>
    <property type="evidence" value="ECO:0007669"/>
    <property type="project" value="InterPro"/>
</dbReference>
<keyword evidence="5" id="KW-0539">Nucleus</keyword>
<protein>
    <recommendedName>
        <fullName evidence="6">Xylanolytic transcriptional activator regulatory domain-containing protein</fullName>
    </recommendedName>
</protein>
<dbReference type="AlphaFoldDB" id="A0A9P5PTW5"/>
<dbReference type="OrthoDB" id="2309723at2759"/>
<evidence type="ECO:0000256" key="2">
    <source>
        <dbReference type="ARBA" id="ARBA00022723"/>
    </source>
</evidence>
<accession>A0A9P5PTW5</accession>
<dbReference type="GO" id="GO:0000981">
    <property type="term" value="F:DNA-binding transcription factor activity, RNA polymerase II-specific"/>
    <property type="evidence" value="ECO:0007669"/>
    <property type="project" value="InterPro"/>
</dbReference>
<dbReference type="GO" id="GO:0006351">
    <property type="term" value="P:DNA-templated transcription"/>
    <property type="evidence" value="ECO:0007669"/>
    <property type="project" value="InterPro"/>
</dbReference>
<evidence type="ECO:0000256" key="5">
    <source>
        <dbReference type="ARBA" id="ARBA00023242"/>
    </source>
</evidence>
<dbReference type="GO" id="GO:0008270">
    <property type="term" value="F:zinc ion binding"/>
    <property type="evidence" value="ECO:0007669"/>
    <property type="project" value="InterPro"/>
</dbReference>
<keyword evidence="2" id="KW-0479">Metal-binding</keyword>
<organism evidence="7 8">
    <name type="scientific">Rhodocollybia butyracea</name>
    <dbReference type="NCBI Taxonomy" id="206335"/>
    <lineage>
        <taxon>Eukaryota</taxon>
        <taxon>Fungi</taxon>
        <taxon>Dikarya</taxon>
        <taxon>Basidiomycota</taxon>
        <taxon>Agaricomycotina</taxon>
        <taxon>Agaricomycetes</taxon>
        <taxon>Agaricomycetidae</taxon>
        <taxon>Agaricales</taxon>
        <taxon>Marasmiineae</taxon>
        <taxon>Omphalotaceae</taxon>
        <taxon>Rhodocollybia</taxon>
    </lineage>
</organism>